<organism evidence="2">
    <name type="scientific">Oryza barthii</name>
    <dbReference type="NCBI Taxonomy" id="65489"/>
    <lineage>
        <taxon>Eukaryota</taxon>
        <taxon>Viridiplantae</taxon>
        <taxon>Streptophyta</taxon>
        <taxon>Embryophyta</taxon>
        <taxon>Tracheophyta</taxon>
        <taxon>Spermatophyta</taxon>
        <taxon>Magnoliopsida</taxon>
        <taxon>Liliopsida</taxon>
        <taxon>Poales</taxon>
        <taxon>Poaceae</taxon>
        <taxon>BOP clade</taxon>
        <taxon>Oryzoideae</taxon>
        <taxon>Oryzeae</taxon>
        <taxon>Oryzinae</taxon>
        <taxon>Oryza</taxon>
    </lineage>
</organism>
<dbReference type="HOGENOM" id="CLU_2531064_0_0_1"/>
<feature type="compositionally biased region" description="Low complexity" evidence="1">
    <location>
        <begin position="26"/>
        <end position="41"/>
    </location>
</feature>
<dbReference type="AlphaFoldDB" id="A0A0D3H7H7"/>
<reference evidence="2" key="2">
    <citation type="submission" date="2015-03" db="UniProtKB">
        <authorList>
            <consortium name="EnsemblPlants"/>
        </authorList>
    </citation>
    <scope>IDENTIFICATION</scope>
</reference>
<protein>
    <submittedName>
        <fullName evidence="2">Uncharacterized protein</fullName>
    </submittedName>
</protein>
<evidence type="ECO:0000256" key="1">
    <source>
        <dbReference type="SAM" id="MobiDB-lite"/>
    </source>
</evidence>
<name>A0A0D3H7H7_9ORYZ</name>
<accession>A0A0D3H7H7</accession>
<evidence type="ECO:0000313" key="2">
    <source>
        <dbReference type="EnsemblPlants" id="OBART09G12190.1"/>
    </source>
</evidence>
<proteinExistence type="predicted"/>
<dbReference type="EnsemblPlants" id="OBART09G12190.1">
    <property type="protein sequence ID" value="OBART09G12190.1"/>
    <property type="gene ID" value="OBART09G12190"/>
</dbReference>
<dbReference type="PaxDb" id="65489-OBART09G12190.1"/>
<evidence type="ECO:0000313" key="3">
    <source>
        <dbReference type="Proteomes" id="UP000026960"/>
    </source>
</evidence>
<feature type="region of interest" description="Disordered" evidence="1">
    <location>
        <begin position="1"/>
        <end position="50"/>
    </location>
</feature>
<keyword evidence="3" id="KW-1185">Reference proteome</keyword>
<feature type="region of interest" description="Disordered" evidence="1">
    <location>
        <begin position="63"/>
        <end position="84"/>
    </location>
</feature>
<sequence length="84" mass="8628">MVSPPRESPNLARYSRDHANRPSSVARPAAGAGARGPPEAAIPFPGSQARNPLAVRLRRSYERALPAVAGGAEGGRGQDGGRSA</sequence>
<dbReference type="Proteomes" id="UP000026960">
    <property type="component" value="Chromosome 9"/>
</dbReference>
<reference evidence="2" key="1">
    <citation type="journal article" date="2009" name="Rice">
        <title>De Novo Next Generation Sequencing of Plant Genomes.</title>
        <authorList>
            <person name="Rounsley S."/>
            <person name="Marri P.R."/>
            <person name="Yu Y."/>
            <person name="He R."/>
            <person name="Sisneros N."/>
            <person name="Goicoechea J.L."/>
            <person name="Lee S.J."/>
            <person name="Angelova A."/>
            <person name="Kudrna D."/>
            <person name="Luo M."/>
            <person name="Affourtit J."/>
            <person name="Desany B."/>
            <person name="Knight J."/>
            <person name="Niazi F."/>
            <person name="Egholm M."/>
            <person name="Wing R.A."/>
        </authorList>
    </citation>
    <scope>NUCLEOTIDE SEQUENCE [LARGE SCALE GENOMIC DNA]</scope>
    <source>
        <strain evidence="2">cv. IRGC 105608</strain>
    </source>
</reference>
<dbReference type="Gramene" id="OBART09G12190.1">
    <property type="protein sequence ID" value="OBART09G12190.1"/>
    <property type="gene ID" value="OBART09G12190"/>
</dbReference>
<feature type="compositionally biased region" description="Gly residues" evidence="1">
    <location>
        <begin position="71"/>
        <end position="84"/>
    </location>
</feature>